<evidence type="ECO:0000256" key="1">
    <source>
        <dbReference type="PROSITE-ProRule" id="PRU00285"/>
    </source>
</evidence>
<dbReference type="EMBL" id="ADLT01000038">
    <property type="protein sequence ID" value="EHO62892.1"/>
    <property type="molecule type" value="Genomic_DNA"/>
</dbReference>
<dbReference type="InterPro" id="IPR031107">
    <property type="entry name" value="Small_HSP"/>
</dbReference>
<accession>H1D0L3</accession>
<dbReference type="HOGENOM" id="CLU_046737_8_3_9"/>
<comment type="similarity">
    <text evidence="1 2">Belongs to the small heat shock protein (HSP20) family.</text>
</comment>
<evidence type="ECO:0000259" key="3">
    <source>
        <dbReference type="PROSITE" id="PS01031"/>
    </source>
</evidence>
<comment type="caution">
    <text evidence="4">The sequence shown here is derived from an EMBL/GenBank/DDBJ whole genome shotgun (WGS) entry which is preliminary data.</text>
</comment>
<gene>
    <name evidence="4" type="ORF">HMPREF9453_01151</name>
</gene>
<dbReference type="Pfam" id="PF00011">
    <property type="entry name" value="HSP20"/>
    <property type="match status" value="1"/>
</dbReference>
<dbReference type="InterPro" id="IPR002068">
    <property type="entry name" value="A-crystallin/Hsp20_dom"/>
</dbReference>
<dbReference type="Proteomes" id="UP000003277">
    <property type="component" value="Unassembled WGS sequence"/>
</dbReference>
<keyword evidence="5" id="KW-1185">Reference proteome</keyword>
<organism evidence="4 5">
    <name type="scientific">Dialister succinatiphilus YIT 11850</name>
    <dbReference type="NCBI Taxonomy" id="742743"/>
    <lineage>
        <taxon>Bacteria</taxon>
        <taxon>Bacillati</taxon>
        <taxon>Bacillota</taxon>
        <taxon>Negativicutes</taxon>
        <taxon>Veillonellales</taxon>
        <taxon>Veillonellaceae</taxon>
        <taxon>Dialister</taxon>
    </lineage>
</organism>
<feature type="domain" description="SHSP" evidence="3">
    <location>
        <begin position="27"/>
        <end position="141"/>
    </location>
</feature>
<dbReference type="OrthoDB" id="9811615at2"/>
<evidence type="ECO:0000313" key="5">
    <source>
        <dbReference type="Proteomes" id="UP000003277"/>
    </source>
</evidence>
<dbReference type="SUPFAM" id="SSF49764">
    <property type="entry name" value="HSP20-like chaperones"/>
    <property type="match status" value="1"/>
</dbReference>
<evidence type="ECO:0000313" key="4">
    <source>
        <dbReference type="EMBL" id="EHO62892.1"/>
    </source>
</evidence>
<dbReference type="PANTHER" id="PTHR11527">
    <property type="entry name" value="HEAT-SHOCK PROTEIN 20 FAMILY MEMBER"/>
    <property type="match status" value="1"/>
</dbReference>
<dbReference type="InterPro" id="IPR008978">
    <property type="entry name" value="HSP20-like_chaperone"/>
</dbReference>
<protein>
    <recommendedName>
        <fullName evidence="3">SHSP domain-containing protein</fullName>
    </recommendedName>
</protein>
<sequence>MGSMIPFDGLFGDSVLDHFFDDVPTIYKDYVAVPKVDIEDLKDRYEITCDMPGFTKDEVHISYENGILSIAAKKENKTETKDEEKHYIRHERGAVGFQRQFSVKGIKEDGIKASLKDGVLKIALPKEDQKKVEESHRITIE</sequence>
<evidence type="ECO:0000256" key="2">
    <source>
        <dbReference type="RuleBase" id="RU003616"/>
    </source>
</evidence>
<dbReference type="Gene3D" id="2.60.40.790">
    <property type="match status" value="1"/>
</dbReference>
<dbReference type="STRING" id="742743.HMPREF9453_01151"/>
<dbReference type="CDD" id="cd06471">
    <property type="entry name" value="ACD_LpsHSP_like"/>
    <property type="match status" value="1"/>
</dbReference>
<proteinExistence type="inferred from homology"/>
<dbReference type="PATRIC" id="fig|742743.3.peg.1169"/>
<dbReference type="PROSITE" id="PS01031">
    <property type="entry name" value="SHSP"/>
    <property type="match status" value="1"/>
</dbReference>
<dbReference type="eggNOG" id="COG0071">
    <property type="taxonomic scope" value="Bacteria"/>
</dbReference>
<name>H1D0L3_9FIRM</name>
<reference evidence="4 5" key="1">
    <citation type="submission" date="2011-11" db="EMBL/GenBank/DDBJ databases">
        <title>The Genome Sequence of Dialister succinatiphilus YIT 11850.</title>
        <authorList>
            <consortium name="The Broad Institute Genome Sequencing Platform"/>
            <person name="Earl A."/>
            <person name="Ward D."/>
            <person name="Feldgarden M."/>
            <person name="Gevers D."/>
            <person name="Morotomi M."/>
            <person name="Young S.K."/>
            <person name="Zeng Q."/>
            <person name="Gargeya S."/>
            <person name="Fitzgerald M."/>
            <person name="Haas B."/>
            <person name="Abouelleil A."/>
            <person name="Alvarado L."/>
            <person name="Arachchi H.M."/>
            <person name="Berlin A."/>
            <person name="Brown A."/>
            <person name="Chapman S.B."/>
            <person name="Dunbar C."/>
            <person name="Gearin G."/>
            <person name="Goldberg J."/>
            <person name="Griggs A."/>
            <person name="Gujja S."/>
            <person name="Heiman D."/>
            <person name="Howarth C."/>
            <person name="Lui A."/>
            <person name="MacDonald P.J.P."/>
            <person name="Montmayeur A."/>
            <person name="Murphy C."/>
            <person name="Neiman D."/>
            <person name="Pearson M."/>
            <person name="Priest M."/>
            <person name="Roberts A."/>
            <person name="Saif S."/>
            <person name="Shea T."/>
            <person name="Sisk P."/>
            <person name="Stolte C."/>
            <person name="Sykes S."/>
            <person name="Wortman J."/>
            <person name="Nusbaum C."/>
            <person name="Birren B."/>
        </authorList>
    </citation>
    <scope>NUCLEOTIDE SEQUENCE [LARGE SCALE GENOMIC DNA]</scope>
    <source>
        <strain evidence="4 5">YIT 11850</strain>
    </source>
</reference>
<dbReference type="AlphaFoldDB" id="H1D0L3"/>